<keyword evidence="2" id="KW-0479">Metal-binding</keyword>
<evidence type="ECO:0000256" key="1">
    <source>
        <dbReference type="ARBA" id="ARBA00001936"/>
    </source>
</evidence>
<dbReference type="AlphaFoldDB" id="A0AAV8AJ72"/>
<comment type="catalytic activity">
    <reaction evidence="7">
        <text>O-phospho-L-threonyl-[protein] + H2O = L-threonyl-[protein] + phosphate</text>
        <dbReference type="Rhea" id="RHEA:47004"/>
        <dbReference type="Rhea" id="RHEA-COMP:11060"/>
        <dbReference type="Rhea" id="RHEA-COMP:11605"/>
        <dbReference type="ChEBI" id="CHEBI:15377"/>
        <dbReference type="ChEBI" id="CHEBI:30013"/>
        <dbReference type="ChEBI" id="CHEBI:43474"/>
        <dbReference type="ChEBI" id="CHEBI:61977"/>
        <dbReference type="EC" id="3.1.3.16"/>
    </reaction>
</comment>
<evidence type="ECO:0000259" key="9">
    <source>
        <dbReference type="PROSITE" id="PS00125"/>
    </source>
</evidence>
<keyword evidence="3" id="KW-0677">Repeat</keyword>
<dbReference type="InterPro" id="IPR029052">
    <property type="entry name" value="Metallo-depent_PP-like"/>
</dbReference>
<reference evidence="10" key="1">
    <citation type="submission" date="2022-08" db="EMBL/GenBank/DDBJ databases">
        <title>Novel sulphate-reducing endosymbionts in the free-living metamonad Anaeramoeba.</title>
        <authorList>
            <person name="Jerlstrom-Hultqvist J."/>
            <person name="Cepicka I."/>
            <person name="Gallot-Lavallee L."/>
            <person name="Salas-Leiva D."/>
            <person name="Curtis B.A."/>
            <person name="Zahonova K."/>
            <person name="Pipaliya S."/>
            <person name="Dacks J."/>
            <person name="Roger A.J."/>
        </authorList>
    </citation>
    <scope>NUCLEOTIDE SEQUENCE</scope>
    <source>
        <strain evidence="10">Busselton2</strain>
    </source>
</reference>
<keyword evidence="8" id="KW-0472">Membrane</keyword>
<keyword evidence="8" id="KW-1133">Transmembrane helix</keyword>
<evidence type="ECO:0000256" key="3">
    <source>
        <dbReference type="ARBA" id="ARBA00022737"/>
    </source>
</evidence>
<name>A0AAV8AJ72_9EUKA</name>
<feature type="transmembrane region" description="Helical" evidence="8">
    <location>
        <begin position="12"/>
        <end position="34"/>
    </location>
</feature>
<comment type="similarity">
    <text evidence="7">Belongs to the PPP phosphatase family.</text>
</comment>
<evidence type="ECO:0000256" key="8">
    <source>
        <dbReference type="SAM" id="Phobius"/>
    </source>
</evidence>
<dbReference type="InterPro" id="IPR004843">
    <property type="entry name" value="Calcineurin-like_PHP"/>
</dbReference>
<dbReference type="GO" id="GO:0004722">
    <property type="term" value="F:protein serine/threonine phosphatase activity"/>
    <property type="evidence" value="ECO:0007669"/>
    <property type="project" value="UniProtKB-EC"/>
</dbReference>
<dbReference type="EMBL" id="JANTQA010000008">
    <property type="protein sequence ID" value="KAJ3452917.1"/>
    <property type="molecule type" value="Genomic_DNA"/>
</dbReference>
<dbReference type="SMART" id="SM00156">
    <property type="entry name" value="PP2Ac"/>
    <property type="match status" value="1"/>
</dbReference>
<dbReference type="Pfam" id="PF00149">
    <property type="entry name" value="Metallophos"/>
    <property type="match status" value="1"/>
</dbReference>
<proteinExistence type="inferred from homology"/>
<sequence length="427" mass="50126">MMISLKNCFYCSSYLCLNFLFIICISILVSPTFYTRIQQTLQQQKNKSFKFTNPYTNTTQDIRTINHHEQRNLIFFKENNKWTSRGISKNNIPDYKQFFVEESYTGARMKGDQIILEFILEMIEDFKSLKPPHQRYLYKIFQEIRDLFESLDTVVDIEISENTNFTVVGDLHGQFFDLLHIFELNGLPSEANCYLFNGDLIDRGDYSLEILVTVFSFKLLYPNSIHLNRGNHETETLNSVYGFYQEVLDKLYGDSMSYFNSIFDYLPLVTILNKKIFICHGGLFLTDDVTINEIRNITRSEKSNRMYLQNPFSIFTCLLWSDPGIYNGRQPSVRHTSLVFGPDVTENFLKLNNLDLIIRSHQVEFEGYKIMHKEKLITVFSSPNYMGLLKNKGAIIRFDSQLNKKIIQFDSVDREQHKNIKRANAFN</sequence>
<dbReference type="GO" id="GO:0046872">
    <property type="term" value="F:metal ion binding"/>
    <property type="evidence" value="ECO:0007669"/>
    <property type="project" value="UniProtKB-KW"/>
</dbReference>
<evidence type="ECO:0000313" key="11">
    <source>
        <dbReference type="Proteomes" id="UP001146793"/>
    </source>
</evidence>
<dbReference type="EC" id="3.1.3.16" evidence="7"/>
<evidence type="ECO:0000256" key="7">
    <source>
        <dbReference type="RuleBase" id="RU004273"/>
    </source>
</evidence>
<evidence type="ECO:0000256" key="4">
    <source>
        <dbReference type="ARBA" id="ARBA00022801"/>
    </source>
</evidence>
<dbReference type="Pfam" id="PF08321">
    <property type="entry name" value="PPP5"/>
    <property type="match status" value="1"/>
</dbReference>
<organism evidence="10 11">
    <name type="scientific">Anaeramoeba flamelloides</name>
    <dbReference type="NCBI Taxonomy" id="1746091"/>
    <lineage>
        <taxon>Eukaryota</taxon>
        <taxon>Metamonada</taxon>
        <taxon>Anaeramoebidae</taxon>
        <taxon>Anaeramoeba</taxon>
    </lineage>
</organism>
<dbReference type="InterPro" id="IPR013235">
    <property type="entry name" value="PPP_dom"/>
</dbReference>
<comment type="cofactor">
    <cofactor evidence="1">
        <name>Mn(2+)</name>
        <dbReference type="ChEBI" id="CHEBI:29035"/>
    </cofactor>
</comment>
<dbReference type="Gene3D" id="3.60.21.10">
    <property type="match status" value="1"/>
</dbReference>
<protein>
    <recommendedName>
        <fullName evidence="7">Serine/threonine-protein phosphatase</fullName>
        <ecNumber evidence="7">3.1.3.16</ecNumber>
    </recommendedName>
</protein>
<accession>A0AAV8AJ72</accession>
<dbReference type="PRINTS" id="PR00114">
    <property type="entry name" value="STPHPHTASE"/>
</dbReference>
<dbReference type="PANTHER" id="PTHR45668">
    <property type="entry name" value="SERINE/THREONINE-PROTEIN PHOSPHATASE 5-RELATED"/>
    <property type="match status" value="1"/>
</dbReference>
<comment type="caution">
    <text evidence="10">The sequence shown here is derived from an EMBL/GenBank/DDBJ whole genome shotgun (WGS) entry which is preliminary data.</text>
</comment>
<evidence type="ECO:0000256" key="2">
    <source>
        <dbReference type="ARBA" id="ARBA00022723"/>
    </source>
</evidence>
<keyword evidence="8" id="KW-0812">Transmembrane</keyword>
<gene>
    <name evidence="10" type="ORF">M0812_04697</name>
</gene>
<feature type="active site" description="Proton donor/acceptor" evidence="6">
    <location>
        <position position="232"/>
    </location>
</feature>
<dbReference type="PROSITE" id="PS00125">
    <property type="entry name" value="SER_THR_PHOSPHATASE"/>
    <property type="match status" value="1"/>
</dbReference>
<evidence type="ECO:0000256" key="5">
    <source>
        <dbReference type="ARBA" id="ARBA00023211"/>
    </source>
</evidence>
<dbReference type="PIRSF" id="PIRSF033096">
    <property type="entry name" value="PPPtase_5"/>
    <property type="match status" value="1"/>
</dbReference>
<evidence type="ECO:0000313" key="10">
    <source>
        <dbReference type="EMBL" id="KAJ3452917.1"/>
    </source>
</evidence>
<dbReference type="Proteomes" id="UP001146793">
    <property type="component" value="Unassembled WGS sequence"/>
</dbReference>
<dbReference type="SUPFAM" id="SSF56300">
    <property type="entry name" value="Metallo-dependent phosphatases"/>
    <property type="match status" value="1"/>
</dbReference>
<dbReference type="PANTHER" id="PTHR45668:SF3">
    <property type="entry name" value="SERINE_THREONINE-PROTEIN PHOSPHATASE RDGC"/>
    <property type="match status" value="1"/>
</dbReference>
<keyword evidence="4 7" id="KW-0378">Hydrolase</keyword>
<keyword evidence="5" id="KW-0464">Manganese</keyword>
<feature type="domain" description="Serine/threonine specific protein phosphatases" evidence="9">
    <location>
        <begin position="228"/>
        <end position="233"/>
    </location>
</feature>
<dbReference type="InterPro" id="IPR006186">
    <property type="entry name" value="Ser/Thr-sp_prot-phosphatase"/>
</dbReference>
<evidence type="ECO:0000256" key="6">
    <source>
        <dbReference type="PIRSR" id="PIRSR033096-1"/>
    </source>
</evidence>
<dbReference type="InterPro" id="IPR051134">
    <property type="entry name" value="PPP_phosphatase"/>
</dbReference>